<keyword evidence="4 8" id="KW-0812">Transmembrane</keyword>
<dbReference type="GO" id="GO:0006874">
    <property type="term" value="P:intracellular calcium ion homeostasis"/>
    <property type="evidence" value="ECO:0007669"/>
    <property type="project" value="TreeGrafter"/>
</dbReference>
<dbReference type="AlphaFoldDB" id="A0A0L0S8X1"/>
<name>A0A0L0S8X1_ALLM3</name>
<feature type="transmembrane region" description="Helical" evidence="8">
    <location>
        <begin position="607"/>
        <end position="626"/>
    </location>
</feature>
<dbReference type="STRING" id="578462.A0A0L0S8X1"/>
<reference evidence="10 11" key="1">
    <citation type="submission" date="2009-11" db="EMBL/GenBank/DDBJ databases">
        <title>Annotation of Allomyces macrogynus ATCC 38327.</title>
        <authorList>
            <consortium name="The Broad Institute Genome Sequencing Platform"/>
            <person name="Russ C."/>
            <person name="Cuomo C."/>
            <person name="Burger G."/>
            <person name="Gray M.W."/>
            <person name="Holland P.W.H."/>
            <person name="King N."/>
            <person name="Lang F.B.F."/>
            <person name="Roger A.J."/>
            <person name="Ruiz-Trillo I."/>
            <person name="Young S.K."/>
            <person name="Zeng Q."/>
            <person name="Gargeya S."/>
            <person name="Fitzgerald M."/>
            <person name="Haas B."/>
            <person name="Abouelleil A."/>
            <person name="Alvarado L."/>
            <person name="Arachchi H.M."/>
            <person name="Berlin A."/>
            <person name="Chapman S.B."/>
            <person name="Gearin G."/>
            <person name="Goldberg J."/>
            <person name="Griggs A."/>
            <person name="Gujja S."/>
            <person name="Hansen M."/>
            <person name="Heiman D."/>
            <person name="Howarth C."/>
            <person name="Larimer J."/>
            <person name="Lui A."/>
            <person name="MacDonald P.J.P."/>
            <person name="McCowen C."/>
            <person name="Montmayeur A."/>
            <person name="Murphy C."/>
            <person name="Neiman D."/>
            <person name="Pearson M."/>
            <person name="Priest M."/>
            <person name="Roberts A."/>
            <person name="Saif S."/>
            <person name="Shea T."/>
            <person name="Sisk P."/>
            <person name="Stolte C."/>
            <person name="Sykes S."/>
            <person name="Wortman J."/>
            <person name="Nusbaum C."/>
            <person name="Birren B."/>
        </authorList>
    </citation>
    <scope>NUCLEOTIDE SEQUENCE [LARGE SCALE GENOMIC DNA]</scope>
    <source>
        <strain evidence="10 11">ATCC 38327</strain>
    </source>
</reference>
<dbReference type="Pfam" id="PF01699">
    <property type="entry name" value="Na_Ca_ex"/>
    <property type="match status" value="2"/>
</dbReference>
<comment type="similarity">
    <text evidence="2">Belongs to the Ca(2+):cation antiporter (CaCA) (TC 2.A.19) family.</text>
</comment>
<dbReference type="Proteomes" id="UP000054350">
    <property type="component" value="Unassembled WGS sequence"/>
</dbReference>
<gene>
    <name evidence="10" type="ORF">AMAG_04413</name>
</gene>
<dbReference type="InterPro" id="IPR051359">
    <property type="entry name" value="CaCA_antiporter"/>
</dbReference>
<dbReference type="InterPro" id="IPR004837">
    <property type="entry name" value="NaCa_Exmemb"/>
</dbReference>
<feature type="transmembrane region" description="Helical" evidence="8">
    <location>
        <begin position="128"/>
        <end position="151"/>
    </location>
</feature>
<dbReference type="eggNOG" id="KOG2399">
    <property type="taxonomic scope" value="Eukaryota"/>
</dbReference>
<accession>A0A0L0S8X1</accession>
<feature type="transmembrane region" description="Helical" evidence="8">
    <location>
        <begin position="263"/>
        <end position="284"/>
    </location>
</feature>
<dbReference type="OMA" id="AANYFCS"/>
<evidence type="ECO:0000256" key="5">
    <source>
        <dbReference type="ARBA" id="ARBA00022989"/>
    </source>
</evidence>
<proteinExistence type="inferred from homology"/>
<feature type="transmembrane region" description="Helical" evidence="8">
    <location>
        <begin position="550"/>
        <end position="569"/>
    </location>
</feature>
<protein>
    <recommendedName>
        <fullName evidence="9">Sodium/calcium exchanger membrane region domain-containing protein</fullName>
    </recommendedName>
</protein>
<dbReference type="PANTHER" id="PTHR12266">
    <property type="entry name" value="NA+/CA2+ K+ INDEPENDENT EXCHANGER"/>
    <property type="match status" value="1"/>
</dbReference>
<sequence>MTEPPAANIHAPQPRPTMTESATAPAGPEPRTRSRRRTSRSRQVGLTLALTLTVAACLAPAVLAAAPSASSTLFDGGGGNASAAADECTRPPATHPDPCAFVRAHCTDADDGLVNYLHWHYCDVAAPWQIPSVVLLLGWLVLLFATLGTAASEFFCPNLSTIAQHFEMSESLAGVTLLAFGNGSPDLVSTFSALTSGAGGLALGELVGAAAFITTMVLGCVAYIAPFTLNKAAFLRDGLFFIGSLLLILIVAFDHAITLAESIALMAYYALYVAVVVAGEWWTARRHRQRRAAKAAHALLVDTDNISDDDDVGAPLIPPALTIDAGNSDAGSDVEEDGFNDVMSTSPSVRSHILHRLQHQPHHRFSLLEAVDLADQAADRPRSMHSYYPRSARGSYGPRSSHSGMSSPARSPSRYSTRSGEVTDTVELVRTPSGHLRPPTLLPDRSLTPSLFPPPPLIIPTNWTVAETVQSPSLLATPSAYDGIEDEIGDRAHMGAADLLFPLRVAIRRPTSGWIERAVLLALAPMYAMLRVSVPVLAPDAPTNFGAEVRHRGICVAQNVLGSIVAGLVLADGLEYTGSRFVLAAVLGGIACVVTAAGLAYNPATHFTRFAYCWFGFVVGMVWIYLTANEIVGLLKALSVIFNISNSVMGLTVFAAGNSLGDFVANVTMAKMGFPAMAISACFASPMLNMVLGIGISSAYMTLQQGTPGARLQLNDVGASIVAALIGLLGIMVVMLIVVPLARFKVGKALGAMLVVLYAVVAGVAVSLS</sequence>
<organism evidence="10 11">
    <name type="scientific">Allomyces macrogynus (strain ATCC 38327)</name>
    <name type="common">Allomyces javanicus var. macrogynus</name>
    <dbReference type="NCBI Taxonomy" id="578462"/>
    <lineage>
        <taxon>Eukaryota</taxon>
        <taxon>Fungi</taxon>
        <taxon>Fungi incertae sedis</taxon>
        <taxon>Blastocladiomycota</taxon>
        <taxon>Blastocladiomycetes</taxon>
        <taxon>Blastocladiales</taxon>
        <taxon>Blastocladiaceae</taxon>
        <taxon>Allomyces</taxon>
    </lineage>
</organism>
<evidence type="ECO:0000313" key="10">
    <source>
        <dbReference type="EMBL" id="KNE58876.1"/>
    </source>
</evidence>
<keyword evidence="11" id="KW-1185">Reference proteome</keyword>
<evidence type="ECO:0000256" key="3">
    <source>
        <dbReference type="ARBA" id="ARBA00022448"/>
    </source>
</evidence>
<reference evidence="11" key="2">
    <citation type="submission" date="2009-11" db="EMBL/GenBank/DDBJ databases">
        <title>The Genome Sequence of Allomyces macrogynus strain ATCC 38327.</title>
        <authorList>
            <consortium name="The Broad Institute Genome Sequencing Platform"/>
            <person name="Russ C."/>
            <person name="Cuomo C."/>
            <person name="Shea T."/>
            <person name="Young S.K."/>
            <person name="Zeng Q."/>
            <person name="Koehrsen M."/>
            <person name="Haas B."/>
            <person name="Borodovsky M."/>
            <person name="Guigo R."/>
            <person name="Alvarado L."/>
            <person name="Berlin A."/>
            <person name="Borenstein D."/>
            <person name="Chen Z."/>
            <person name="Engels R."/>
            <person name="Freedman E."/>
            <person name="Gellesch M."/>
            <person name="Goldberg J."/>
            <person name="Griggs A."/>
            <person name="Gujja S."/>
            <person name="Heiman D."/>
            <person name="Hepburn T."/>
            <person name="Howarth C."/>
            <person name="Jen D."/>
            <person name="Larson L."/>
            <person name="Lewis B."/>
            <person name="Mehta T."/>
            <person name="Park D."/>
            <person name="Pearson M."/>
            <person name="Roberts A."/>
            <person name="Saif S."/>
            <person name="Shenoy N."/>
            <person name="Sisk P."/>
            <person name="Stolte C."/>
            <person name="Sykes S."/>
            <person name="Walk T."/>
            <person name="White J."/>
            <person name="Yandava C."/>
            <person name="Burger G."/>
            <person name="Gray M.W."/>
            <person name="Holland P.W.H."/>
            <person name="King N."/>
            <person name="Lang F.B.F."/>
            <person name="Roger A.J."/>
            <person name="Ruiz-Trillo I."/>
            <person name="Lander E."/>
            <person name="Nusbaum C."/>
        </authorList>
    </citation>
    <scope>NUCLEOTIDE SEQUENCE [LARGE SCALE GENOMIC DNA]</scope>
    <source>
        <strain evidence="11">ATCC 38327</strain>
    </source>
</reference>
<feature type="transmembrane region" description="Helical" evidence="8">
    <location>
        <begin position="749"/>
        <end position="768"/>
    </location>
</feature>
<evidence type="ECO:0000256" key="6">
    <source>
        <dbReference type="ARBA" id="ARBA00023136"/>
    </source>
</evidence>
<feature type="transmembrane region" description="Helical" evidence="8">
    <location>
        <begin position="638"/>
        <end position="657"/>
    </location>
</feature>
<feature type="transmembrane region" description="Helical" evidence="8">
    <location>
        <begin position="44"/>
        <end position="66"/>
    </location>
</feature>
<dbReference type="PANTHER" id="PTHR12266:SF0">
    <property type="entry name" value="MITOCHONDRIAL SODIUM_CALCIUM EXCHANGER PROTEIN"/>
    <property type="match status" value="1"/>
</dbReference>
<evidence type="ECO:0000313" key="11">
    <source>
        <dbReference type="Proteomes" id="UP000054350"/>
    </source>
</evidence>
<dbReference type="Gene3D" id="1.20.1420.30">
    <property type="entry name" value="NCX, central ion-binding region"/>
    <property type="match status" value="2"/>
</dbReference>
<feature type="transmembrane region" description="Helical" evidence="8">
    <location>
        <begin position="721"/>
        <end position="743"/>
    </location>
</feature>
<dbReference type="EMBL" id="GG745333">
    <property type="protein sequence ID" value="KNE58876.1"/>
    <property type="molecule type" value="Genomic_DNA"/>
</dbReference>
<feature type="transmembrane region" description="Helical" evidence="8">
    <location>
        <begin position="581"/>
        <end position="601"/>
    </location>
</feature>
<feature type="transmembrane region" description="Helical" evidence="8">
    <location>
        <begin position="238"/>
        <end position="257"/>
    </location>
</feature>
<evidence type="ECO:0000256" key="4">
    <source>
        <dbReference type="ARBA" id="ARBA00022692"/>
    </source>
</evidence>
<feature type="region of interest" description="Disordered" evidence="7">
    <location>
        <begin position="1"/>
        <end position="42"/>
    </location>
</feature>
<dbReference type="VEuPathDB" id="FungiDB:AMAG_04413"/>
<feature type="transmembrane region" description="Helical" evidence="8">
    <location>
        <begin position="172"/>
        <end position="194"/>
    </location>
</feature>
<keyword evidence="3" id="KW-0813">Transport</keyword>
<dbReference type="InterPro" id="IPR044880">
    <property type="entry name" value="NCX_ion-bd_dom_sf"/>
</dbReference>
<evidence type="ECO:0000256" key="2">
    <source>
        <dbReference type="ARBA" id="ARBA00008170"/>
    </source>
</evidence>
<comment type="subcellular location">
    <subcellularLocation>
        <location evidence="1">Membrane</location>
        <topology evidence="1">Multi-pass membrane protein</topology>
    </subcellularLocation>
</comment>
<feature type="transmembrane region" description="Helical" evidence="8">
    <location>
        <begin position="206"/>
        <end position="226"/>
    </location>
</feature>
<dbReference type="GO" id="GO:0016020">
    <property type="term" value="C:membrane"/>
    <property type="evidence" value="ECO:0007669"/>
    <property type="project" value="UniProtKB-SubCell"/>
</dbReference>
<evidence type="ECO:0000256" key="7">
    <source>
        <dbReference type="SAM" id="MobiDB-lite"/>
    </source>
</evidence>
<evidence type="ECO:0000259" key="9">
    <source>
        <dbReference type="Pfam" id="PF01699"/>
    </source>
</evidence>
<dbReference type="OrthoDB" id="407410at2759"/>
<feature type="region of interest" description="Disordered" evidence="7">
    <location>
        <begin position="380"/>
        <end position="442"/>
    </location>
</feature>
<evidence type="ECO:0000256" key="1">
    <source>
        <dbReference type="ARBA" id="ARBA00004141"/>
    </source>
</evidence>
<evidence type="ECO:0000256" key="8">
    <source>
        <dbReference type="SAM" id="Phobius"/>
    </source>
</evidence>
<feature type="domain" description="Sodium/calcium exchanger membrane region" evidence="9">
    <location>
        <begin position="614"/>
        <end position="762"/>
    </location>
</feature>
<keyword evidence="6 8" id="KW-0472">Membrane</keyword>
<feature type="transmembrane region" description="Helical" evidence="8">
    <location>
        <begin position="677"/>
        <end position="700"/>
    </location>
</feature>
<feature type="compositionally biased region" description="Polar residues" evidence="7">
    <location>
        <begin position="398"/>
        <end position="422"/>
    </location>
</feature>
<dbReference type="GO" id="GO:0008324">
    <property type="term" value="F:monoatomic cation transmembrane transporter activity"/>
    <property type="evidence" value="ECO:0007669"/>
    <property type="project" value="TreeGrafter"/>
</dbReference>
<feature type="domain" description="Sodium/calcium exchanger membrane region" evidence="9">
    <location>
        <begin position="139"/>
        <end position="277"/>
    </location>
</feature>
<keyword evidence="5 8" id="KW-1133">Transmembrane helix</keyword>